<keyword evidence="4" id="KW-0290">Folate-binding</keyword>
<dbReference type="InterPro" id="IPR036259">
    <property type="entry name" value="MFS_trans_sf"/>
</dbReference>
<dbReference type="PIRSF" id="PIRSF028739">
    <property type="entry name" value="Folate_carrier"/>
    <property type="match status" value="1"/>
</dbReference>
<keyword evidence="7" id="KW-0325">Glycoprotein</keyword>
<dbReference type="NCBIfam" id="TIGR00806">
    <property type="entry name" value="rfc"/>
    <property type="match status" value="1"/>
</dbReference>
<dbReference type="GO" id="GO:0005886">
    <property type="term" value="C:plasma membrane"/>
    <property type="evidence" value="ECO:0007669"/>
    <property type="project" value="TreeGrafter"/>
</dbReference>
<feature type="transmembrane region" description="Helical" evidence="9">
    <location>
        <begin position="324"/>
        <end position="346"/>
    </location>
</feature>
<dbReference type="GO" id="GO:0090482">
    <property type="term" value="F:vitamin transmembrane transporter activity"/>
    <property type="evidence" value="ECO:0007669"/>
    <property type="project" value="InterPro"/>
</dbReference>
<evidence type="ECO:0000256" key="8">
    <source>
        <dbReference type="SAM" id="MobiDB-lite"/>
    </source>
</evidence>
<evidence type="ECO:0000256" key="2">
    <source>
        <dbReference type="ARBA" id="ARBA00005773"/>
    </source>
</evidence>
<evidence type="ECO:0000256" key="9">
    <source>
        <dbReference type="SAM" id="Phobius"/>
    </source>
</evidence>
<keyword evidence="11" id="KW-1185">Reference proteome</keyword>
<feature type="non-terminal residue" evidence="10">
    <location>
        <position position="452"/>
    </location>
</feature>
<proteinExistence type="inferred from homology"/>
<dbReference type="Proteomes" id="UP001432322">
    <property type="component" value="Unassembled WGS sequence"/>
</dbReference>
<keyword evidence="5 9" id="KW-1133">Transmembrane helix</keyword>
<feature type="transmembrane region" description="Helical" evidence="9">
    <location>
        <begin position="74"/>
        <end position="92"/>
    </location>
</feature>
<evidence type="ECO:0000256" key="7">
    <source>
        <dbReference type="ARBA" id="ARBA00023180"/>
    </source>
</evidence>
<feature type="transmembrane region" description="Helical" evidence="9">
    <location>
        <begin position="167"/>
        <end position="185"/>
    </location>
</feature>
<evidence type="ECO:0000256" key="1">
    <source>
        <dbReference type="ARBA" id="ARBA00004370"/>
    </source>
</evidence>
<feature type="region of interest" description="Disordered" evidence="8">
    <location>
        <begin position="433"/>
        <end position="452"/>
    </location>
</feature>
<protein>
    <submittedName>
        <fullName evidence="10">Uncharacterized protein</fullName>
    </submittedName>
</protein>
<gene>
    <name evidence="10" type="ORF">PFISCL1PPCAC_176</name>
</gene>
<sequence length="452" mass="51095">MRRILRVLIVLAAYGFFKEFKPSEPYLYEFEHETLNISSEALSSEVYPIWTYSYLIFLIPVFLLTDILLYKPIIVAEAASYLTAWILFDLPIARSVLTQQIIEVFYGAASATEVAYFAYIYVVVDRTMFKRATSISRAALQAGKFTSYLIAQLIILLHWGDYYMLNYIATGSLVIASAASLLLPMPGWRIAYERRFPVKEGEMRKEEPSYLIFVRRLVTTLWKDTISMYSNAFILKWSLWWALASCVNYQVSNYAQTLWGSVQTEDTQYNGITEAIVPLIAFPTVLLMERVNVRWHLWGEATLAVLSLIDAGILLLSALTPSIFVMYGCYIVYRVLYEAMITIAQFNLASHLYKDSFGLLFGLNTFVALVLQTILTLIVADKKGLHLPIRTQFEVYSGCHAGVTAIFAAAAVVTAVRFCSSRSNDELQAAAAATEQSSVLAEDEEEEGRRSE</sequence>
<name>A0AAV5URD5_9BILA</name>
<feature type="transmembrane region" description="Helical" evidence="9">
    <location>
        <begin position="145"/>
        <end position="161"/>
    </location>
</feature>
<dbReference type="FunFam" id="1.20.1250.20:FF:000298">
    <property type="entry name" value="Thiamine transporter"/>
    <property type="match status" value="1"/>
</dbReference>
<reference evidence="10" key="1">
    <citation type="submission" date="2023-10" db="EMBL/GenBank/DDBJ databases">
        <title>Genome assembly of Pristionchus species.</title>
        <authorList>
            <person name="Yoshida K."/>
            <person name="Sommer R.J."/>
        </authorList>
    </citation>
    <scope>NUCLEOTIDE SEQUENCE</scope>
    <source>
        <strain evidence="10">RS5133</strain>
    </source>
</reference>
<dbReference type="Pfam" id="PF01770">
    <property type="entry name" value="Folate_carrier"/>
    <property type="match status" value="1"/>
</dbReference>
<feature type="transmembrane region" description="Helical" evidence="9">
    <location>
        <begin position="358"/>
        <end position="380"/>
    </location>
</feature>
<keyword evidence="6 9" id="KW-0472">Membrane</keyword>
<dbReference type="AlphaFoldDB" id="A0AAV5URD5"/>
<evidence type="ECO:0000256" key="3">
    <source>
        <dbReference type="ARBA" id="ARBA00022692"/>
    </source>
</evidence>
<comment type="similarity">
    <text evidence="2">Belongs to the reduced folate carrier (RFC) transporter (TC 2.A.48) family.</text>
</comment>
<dbReference type="InterPro" id="IPR002666">
    <property type="entry name" value="Folate_carrier"/>
</dbReference>
<feature type="transmembrane region" description="Helical" evidence="9">
    <location>
        <begin position="49"/>
        <end position="69"/>
    </location>
</feature>
<dbReference type="SUPFAM" id="SSF103473">
    <property type="entry name" value="MFS general substrate transporter"/>
    <property type="match status" value="1"/>
</dbReference>
<keyword evidence="3 9" id="KW-0812">Transmembrane</keyword>
<evidence type="ECO:0000313" key="10">
    <source>
        <dbReference type="EMBL" id="GMT08879.1"/>
    </source>
</evidence>
<dbReference type="PANTHER" id="PTHR10686">
    <property type="entry name" value="FOLATE TRANSPORTER"/>
    <property type="match status" value="1"/>
</dbReference>
<evidence type="ECO:0000256" key="6">
    <source>
        <dbReference type="ARBA" id="ARBA00023136"/>
    </source>
</evidence>
<dbReference type="EMBL" id="BTSY01000001">
    <property type="protein sequence ID" value="GMT08879.1"/>
    <property type="molecule type" value="Genomic_DNA"/>
</dbReference>
<feature type="transmembrane region" description="Helical" evidence="9">
    <location>
        <begin position="400"/>
        <end position="419"/>
    </location>
</feature>
<evidence type="ECO:0000313" key="11">
    <source>
        <dbReference type="Proteomes" id="UP001432322"/>
    </source>
</evidence>
<accession>A0AAV5URD5</accession>
<evidence type="ECO:0000256" key="5">
    <source>
        <dbReference type="ARBA" id="ARBA00022989"/>
    </source>
</evidence>
<dbReference type="Gene3D" id="1.20.1250.20">
    <property type="entry name" value="MFS general substrate transporter like domains"/>
    <property type="match status" value="1"/>
</dbReference>
<feature type="transmembrane region" description="Helical" evidence="9">
    <location>
        <begin position="104"/>
        <end position="124"/>
    </location>
</feature>
<comment type="subcellular location">
    <subcellularLocation>
        <location evidence="1">Membrane</location>
    </subcellularLocation>
</comment>
<comment type="caution">
    <text evidence="10">The sequence shown here is derived from an EMBL/GenBank/DDBJ whole genome shotgun (WGS) entry which is preliminary data.</text>
</comment>
<evidence type="ECO:0000256" key="4">
    <source>
        <dbReference type="ARBA" id="ARBA00022954"/>
    </source>
</evidence>
<dbReference type="GO" id="GO:0005542">
    <property type="term" value="F:folic acid binding"/>
    <property type="evidence" value="ECO:0007669"/>
    <property type="project" value="UniProtKB-KW"/>
</dbReference>
<organism evidence="10 11">
    <name type="scientific">Pristionchus fissidentatus</name>
    <dbReference type="NCBI Taxonomy" id="1538716"/>
    <lineage>
        <taxon>Eukaryota</taxon>
        <taxon>Metazoa</taxon>
        <taxon>Ecdysozoa</taxon>
        <taxon>Nematoda</taxon>
        <taxon>Chromadorea</taxon>
        <taxon>Rhabditida</taxon>
        <taxon>Rhabditina</taxon>
        <taxon>Diplogasteromorpha</taxon>
        <taxon>Diplogasteroidea</taxon>
        <taxon>Neodiplogasteridae</taxon>
        <taxon>Pristionchus</taxon>
    </lineage>
</organism>
<dbReference type="PANTHER" id="PTHR10686:SF18">
    <property type="entry name" value="IP11787P-RELATED"/>
    <property type="match status" value="1"/>
</dbReference>